<dbReference type="SUPFAM" id="SSF51735">
    <property type="entry name" value="NAD(P)-binding Rossmann-fold domains"/>
    <property type="match status" value="1"/>
</dbReference>
<dbReference type="Gene3D" id="3.40.50.720">
    <property type="entry name" value="NAD(P)-binding Rossmann-like Domain"/>
    <property type="match status" value="1"/>
</dbReference>
<dbReference type="PANTHER" id="PTHR43245">
    <property type="entry name" value="BIFUNCTIONAL POLYMYXIN RESISTANCE PROTEIN ARNA"/>
    <property type="match status" value="1"/>
</dbReference>
<organism evidence="2 3">
    <name type="scientific">Candidatus Andersenbacteria bacterium RIFCSPHIGHO2_12_FULL_45_11</name>
    <dbReference type="NCBI Taxonomy" id="1797281"/>
    <lineage>
        <taxon>Bacteria</taxon>
        <taxon>Candidatus Anderseniibacteriota</taxon>
    </lineage>
</organism>
<dbReference type="InterPro" id="IPR050177">
    <property type="entry name" value="Lipid_A_modif_metabolic_enz"/>
</dbReference>
<evidence type="ECO:0000313" key="2">
    <source>
        <dbReference type="EMBL" id="OGY33121.1"/>
    </source>
</evidence>
<name>A0A1G1X007_9BACT</name>
<dbReference type="InterPro" id="IPR036291">
    <property type="entry name" value="NAD(P)-bd_dom_sf"/>
</dbReference>
<gene>
    <name evidence="2" type="ORF">A3D99_01530</name>
</gene>
<sequence>MERGANVYVLDNFSYGAKKSNIHTGTHIFEGDVSIFQSFLELPKIEYAYLFHFAGPSSIVLFQQTPEKCIRETVSGFLNATDFCSQRSIKLIFPSSGSVYSGTTLPQQEHSRLNIDAMNTYARSKYALEHLQAAYGTTLRSTALRIFAGYGTSEDHKGDTASVVYSFCKKIGNNERPVIYGNGNQKRDFIYIEDLVNAILTLAEHCDEPVVNIGSGTSISLTELVSVINKISGTALEPIYAEKPTGYLEKTHADISILKRYYTEPMTPITQGIEQVMKFLYR</sequence>
<feature type="domain" description="NAD-dependent epimerase/dehydratase" evidence="1">
    <location>
        <begin position="2"/>
        <end position="214"/>
    </location>
</feature>
<dbReference type="Pfam" id="PF01370">
    <property type="entry name" value="Epimerase"/>
    <property type="match status" value="1"/>
</dbReference>
<reference evidence="2 3" key="1">
    <citation type="journal article" date="2016" name="Nat. Commun.">
        <title>Thousands of microbial genomes shed light on interconnected biogeochemical processes in an aquifer system.</title>
        <authorList>
            <person name="Anantharaman K."/>
            <person name="Brown C.T."/>
            <person name="Hug L.A."/>
            <person name="Sharon I."/>
            <person name="Castelle C.J."/>
            <person name="Probst A.J."/>
            <person name="Thomas B.C."/>
            <person name="Singh A."/>
            <person name="Wilkins M.J."/>
            <person name="Karaoz U."/>
            <person name="Brodie E.L."/>
            <person name="Williams K.H."/>
            <person name="Hubbard S.S."/>
            <person name="Banfield J.F."/>
        </authorList>
    </citation>
    <scope>NUCLEOTIDE SEQUENCE [LARGE SCALE GENOMIC DNA]</scope>
</reference>
<evidence type="ECO:0000313" key="3">
    <source>
        <dbReference type="Proteomes" id="UP000177528"/>
    </source>
</evidence>
<protein>
    <recommendedName>
        <fullName evidence="1">NAD-dependent epimerase/dehydratase domain-containing protein</fullName>
    </recommendedName>
</protein>
<evidence type="ECO:0000259" key="1">
    <source>
        <dbReference type="Pfam" id="PF01370"/>
    </source>
</evidence>
<dbReference type="Proteomes" id="UP000177528">
    <property type="component" value="Unassembled WGS sequence"/>
</dbReference>
<dbReference type="InterPro" id="IPR001509">
    <property type="entry name" value="Epimerase_deHydtase"/>
</dbReference>
<accession>A0A1G1X007</accession>
<dbReference type="AlphaFoldDB" id="A0A1G1X007"/>
<comment type="caution">
    <text evidence="2">The sequence shown here is derived from an EMBL/GenBank/DDBJ whole genome shotgun (WGS) entry which is preliminary data.</text>
</comment>
<proteinExistence type="predicted"/>
<dbReference type="EMBL" id="MHHR01000033">
    <property type="protein sequence ID" value="OGY33121.1"/>
    <property type="molecule type" value="Genomic_DNA"/>
</dbReference>
<dbReference type="PANTHER" id="PTHR43245:SF13">
    <property type="entry name" value="UDP-D-APIOSE_UDP-D-XYLOSE SYNTHASE 2"/>
    <property type="match status" value="1"/>
</dbReference>